<dbReference type="OrthoDB" id="408152at2759"/>
<keyword evidence="1" id="KW-0472">Membrane</keyword>
<evidence type="ECO:0000313" key="3">
    <source>
        <dbReference type="Proteomes" id="UP000039046"/>
    </source>
</evidence>
<proteinExistence type="predicted"/>
<keyword evidence="1" id="KW-1133">Transmembrane helix</keyword>
<sequence>MAPTEKRIQVLSLGLLRTGTASMTEAYRILGYEKVLHGIDTIDDVDYWTKIEQASEATFTTLPTYRGGSFDWDTLFGHYDVVTDVASFFSAELIAAYPDAKVVLTERDFEKWRPSVNNTLFVTFDTWFSVFLRRIAEPLVGINRMQSSWKMIRGFFQGDTMDDCRRNMKRRYDEHNALVRSLVPPERLLVYRVGEGWEPLCKFLGKEVPDVPFPWNNEAAMLNEFIRVKTKETTDKVARVAIPVAIGAAAIGAAKLLGWF</sequence>
<name>A0A0A1TII9_9HYPO</name>
<reference evidence="2 3" key="1">
    <citation type="journal article" date="2015" name="Genome Announc.">
        <title>Draft Genome Sequence and Gene Annotation of the Entomopathogenic Fungus Verticillium hemipterigenum.</title>
        <authorList>
            <person name="Horn F."/>
            <person name="Habel A."/>
            <person name="Scharf D.H."/>
            <person name="Dworschak J."/>
            <person name="Brakhage A.A."/>
            <person name="Guthke R."/>
            <person name="Hertweck C."/>
            <person name="Linde J."/>
        </authorList>
    </citation>
    <scope>NUCLEOTIDE SEQUENCE [LARGE SCALE GENOMIC DNA]</scope>
</reference>
<protein>
    <recommendedName>
        <fullName evidence="4">NAD dependent epimerase/dehydratase</fullName>
    </recommendedName>
</protein>
<dbReference type="Proteomes" id="UP000039046">
    <property type="component" value="Unassembled WGS sequence"/>
</dbReference>
<keyword evidence="3" id="KW-1185">Reference proteome</keyword>
<evidence type="ECO:0000313" key="2">
    <source>
        <dbReference type="EMBL" id="CEJ94829.1"/>
    </source>
</evidence>
<evidence type="ECO:0008006" key="4">
    <source>
        <dbReference type="Google" id="ProtNLM"/>
    </source>
</evidence>
<dbReference type="STRING" id="1531966.A0A0A1TII9"/>
<dbReference type="PANTHER" id="PTHR36978">
    <property type="entry name" value="P-LOOP CONTAINING NUCLEOTIDE TRIPHOSPHATE HYDROLASE"/>
    <property type="match status" value="1"/>
</dbReference>
<dbReference type="HOGENOM" id="CLU_061199_0_1_1"/>
<dbReference type="InterPro" id="IPR040632">
    <property type="entry name" value="Sulfotransfer_4"/>
</dbReference>
<organism evidence="2 3">
    <name type="scientific">[Torrubiella] hemipterigena</name>
    <dbReference type="NCBI Taxonomy" id="1531966"/>
    <lineage>
        <taxon>Eukaryota</taxon>
        <taxon>Fungi</taxon>
        <taxon>Dikarya</taxon>
        <taxon>Ascomycota</taxon>
        <taxon>Pezizomycotina</taxon>
        <taxon>Sordariomycetes</taxon>
        <taxon>Hypocreomycetidae</taxon>
        <taxon>Hypocreales</taxon>
        <taxon>Clavicipitaceae</taxon>
        <taxon>Clavicipitaceae incertae sedis</taxon>
        <taxon>'Torrubiella' clade</taxon>
    </lineage>
</organism>
<evidence type="ECO:0000256" key="1">
    <source>
        <dbReference type="SAM" id="Phobius"/>
    </source>
</evidence>
<dbReference type="Gene3D" id="3.40.50.300">
    <property type="entry name" value="P-loop containing nucleotide triphosphate hydrolases"/>
    <property type="match status" value="1"/>
</dbReference>
<gene>
    <name evidence="2" type="ORF">VHEMI10338</name>
</gene>
<dbReference type="EMBL" id="CDHN01000007">
    <property type="protein sequence ID" value="CEJ94829.1"/>
    <property type="molecule type" value="Genomic_DNA"/>
</dbReference>
<dbReference type="AlphaFoldDB" id="A0A0A1TII9"/>
<keyword evidence="1" id="KW-0812">Transmembrane</keyword>
<dbReference type="PANTHER" id="PTHR36978:SF4">
    <property type="entry name" value="P-LOOP CONTAINING NUCLEOSIDE TRIPHOSPHATE HYDROLASE PROTEIN"/>
    <property type="match status" value="1"/>
</dbReference>
<feature type="transmembrane region" description="Helical" evidence="1">
    <location>
        <begin position="237"/>
        <end position="257"/>
    </location>
</feature>
<dbReference type="SUPFAM" id="SSF52540">
    <property type="entry name" value="P-loop containing nucleoside triphosphate hydrolases"/>
    <property type="match status" value="1"/>
</dbReference>
<dbReference type="Pfam" id="PF17784">
    <property type="entry name" value="Sulfotransfer_4"/>
    <property type="match status" value="1"/>
</dbReference>
<dbReference type="InterPro" id="IPR027417">
    <property type="entry name" value="P-loop_NTPase"/>
</dbReference>
<accession>A0A0A1TII9</accession>